<evidence type="ECO:0000313" key="1">
    <source>
        <dbReference type="EMBL" id="CAG7581455.1"/>
    </source>
</evidence>
<accession>A0A8D9CEW8</accession>
<gene>
    <name evidence="1" type="ORF">SLAVMIC_00850</name>
</gene>
<reference evidence="1" key="1">
    <citation type="submission" date="2021-06" db="EMBL/GenBank/DDBJ databases">
        <authorList>
            <person name="Gannon L."/>
            <person name="Redgwell R T."/>
            <person name="Michniewski S."/>
            <person name="Harrison D C."/>
            <person name="Millard A."/>
        </authorList>
    </citation>
    <scope>NUCLEOTIDE SEQUENCE</scope>
</reference>
<dbReference type="EMBL" id="OU342829">
    <property type="protein sequence ID" value="CAG7581455.1"/>
    <property type="molecule type" value="Genomic_DNA"/>
</dbReference>
<name>A0A8D9CEW8_9VIRU</name>
<organism evidence="1">
    <name type="scientific">uncultured marine phage</name>
    <dbReference type="NCBI Taxonomy" id="707152"/>
    <lineage>
        <taxon>Viruses</taxon>
        <taxon>environmental samples</taxon>
    </lineage>
</organism>
<protein>
    <submittedName>
        <fullName evidence="1">Uncharacterized protein</fullName>
    </submittedName>
</protein>
<sequence length="142" mass="16469">MIKNFNEFDSNKVNEEYTSTQRNYGEELNKISSEVEAELYSALEYCMENGIFEKEDLGRGEFWYKFPTTVGVNLNWTNDMFAVSEFMPEGEKVGNYTIGKGGYLFGELDNNNEHQVDTNELDVWGMIDLLKEVRTWVNKDNG</sequence>
<proteinExistence type="predicted"/>